<comment type="caution">
    <text evidence="2">The sequence shown here is derived from an EMBL/GenBank/DDBJ whole genome shotgun (WGS) entry which is preliminary data.</text>
</comment>
<dbReference type="CDD" id="cd00130">
    <property type="entry name" value="PAS"/>
    <property type="match status" value="1"/>
</dbReference>
<dbReference type="EMBL" id="CAJNNV010029194">
    <property type="protein sequence ID" value="CAE8627482.1"/>
    <property type="molecule type" value="Genomic_DNA"/>
</dbReference>
<reference evidence="2" key="1">
    <citation type="submission" date="2021-02" db="EMBL/GenBank/DDBJ databases">
        <authorList>
            <person name="Dougan E. K."/>
            <person name="Rhodes N."/>
            <person name="Thang M."/>
            <person name="Chan C."/>
        </authorList>
    </citation>
    <scope>NUCLEOTIDE SEQUENCE</scope>
</reference>
<dbReference type="AlphaFoldDB" id="A0A813GQB2"/>
<dbReference type="Gene3D" id="3.30.450.20">
    <property type="entry name" value="PAS domain"/>
    <property type="match status" value="1"/>
</dbReference>
<feature type="non-terminal residue" evidence="2">
    <location>
        <position position="352"/>
    </location>
</feature>
<dbReference type="Proteomes" id="UP000654075">
    <property type="component" value="Unassembled WGS sequence"/>
</dbReference>
<organism evidence="2 3">
    <name type="scientific">Polarella glacialis</name>
    <name type="common">Dinoflagellate</name>
    <dbReference type="NCBI Taxonomy" id="89957"/>
    <lineage>
        <taxon>Eukaryota</taxon>
        <taxon>Sar</taxon>
        <taxon>Alveolata</taxon>
        <taxon>Dinophyceae</taxon>
        <taxon>Suessiales</taxon>
        <taxon>Suessiaceae</taxon>
        <taxon>Polarella</taxon>
    </lineage>
</organism>
<dbReference type="InterPro" id="IPR000014">
    <property type="entry name" value="PAS"/>
</dbReference>
<gene>
    <name evidence="2" type="ORF">PGLA1383_LOCUS44243</name>
</gene>
<protein>
    <recommendedName>
        <fullName evidence="4">PAS domain-containing protein</fullName>
    </recommendedName>
</protein>
<keyword evidence="3" id="KW-1185">Reference proteome</keyword>
<evidence type="ECO:0000313" key="2">
    <source>
        <dbReference type="EMBL" id="CAE8627482.1"/>
    </source>
</evidence>
<evidence type="ECO:0008006" key="4">
    <source>
        <dbReference type="Google" id="ProtNLM"/>
    </source>
</evidence>
<evidence type="ECO:0000256" key="1">
    <source>
        <dbReference type="SAM" id="MobiDB-lite"/>
    </source>
</evidence>
<dbReference type="OrthoDB" id="491152at2759"/>
<proteinExistence type="predicted"/>
<name>A0A813GQB2_POLGL</name>
<feature type="region of interest" description="Disordered" evidence="1">
    <location>
        <begin position="100"/>
        <end position="119"/>
    </location>
</feature>
<dbReference type="SUPFAM" id="SSF55785">
    <property type="entry name" value="PYP-like sensor domain (PAS domain)"/>
    <property type="match status" value="1"/>
</dbReference>
<accession>A0A813GQB2</accession>
<sequence>VRECLQIGVMSGEVSSGTHVYLCTVATGVTETVASHWASQLRLVSFTRRSRGLKANLMGVSVVDSFEGLMKPLGQVAFYPPALGGSHEFCRLLSAGSTGMSRETSQEAGERTEEEGDLFDGDDDFEDVSTFSEAMLFNAIEEAVSRSGLAVTISDPREEETKFKIVSDGFEDMSGYSRRELLGKDLRLLQSNSCCDDLQACSRLNLSNQTGAACSAELLLRRKTGEKLADCIHQRGLTIAFNPETGKKLWVLIAVHVDAGCCSPEPQSPEEGTSPAEALIEDIRYIVSRSLSAMASTGAHSFQSASREEEDANIFGPTKWHLLPFITWRTRHASLTTSDRLMTTGLMQESGS</sequence>
<evidence type="ECO:0000313" key="3">
    <source>
        <dbReference type="Proteomes" id="UP000654075"/>
    </source>
</evidence>
<dbReference type="InterPro" id="IPR035965">
    <property type="entry name" value="PAS-like_dom_sf"/>
</dbReference>